<reference evidence="1" key="1">
    <citation type="submission" date="2023-11" db="EMBL/GenBank/DDBJ databases">
        <authorList>
            <person name="Poullet M."/>
        </authorList>
    </citation>
    <scope>NUCLEOTIDE SEQUENCE</scope>
    <source>
        <strain evidence="1">E1834</strain>
    </source>
</reference>
<evidence type="ECO:0000313" key="1">
    <source>
        <dbReference type="EMBL" id="CAK5072088.1"/>
    </source>
</evidence>
<name>A0ACB0Z1S8_MELEN</name>
<comment type="caution">
    <text evidence="1">The sequence shown here is derived from an EMBL/GenBank/DDBJ whole genome shotgun (WGS) entry which is preliminary data.</text>
</comment>
<protein>
    <submittedName>
        <fullName evidence="1">Uncharacterized protein</fullName>
    </submittedName>
</protein>
<sequence>MVTLLVHVKIPRNVRIVPECITAYYVIPKIILLQKTGSSSREYRITQPIILMVAINDQRLYFQITNQLISPYMEITPLWQTILLNPQIKPFRP</sequence>
<dbReference type="Proteomes" id="UP001497535">
    <property type="component" value="Unassembled WGS sequence"/>
</dbReference>
<keyword evidence="2" id="KW-1185">Reference proteome</keyword>
<gene>
    <name evidence="1" type="ORF">MENTE1834_LOCUS19090</name>
</gene>
<dbReference type="EMBL" id="CAVMJV010000022">
    <property type="protein sequence ID" value="CAK5072088.1"/>
    <property type="molecule type" value="Genomic_DNA"/>
</dbReference>
<accession>A0ACB0Z1S8</accession>
<organism evidence="1 2">
    <name type="scientific">Meloidogyne enterolobii</name>
    <name type="common">Root-knot nematode worm</name>
    <name type="synonym">Meloidogyne mayaguensis</name>
    <dbReference type="NCBI Taxonomy" id="390850"/>
    <lineage>
        <taxon>Eukaryota</taxon>
        <taxon>Metazoa</taxon>
        <taxon>Ecdysozoa</taxon>
        <taxon>Nematoda</taxon>
        <taxon>Chromadorea</taxon>
        <taxon>Rhabditida</taxon>
        <taxon>Tylenchina</taxon>
        <taxon>Tylenchomorpha</taxon>
        <taxon>Tylenchoidea</taxon>
        <taxon>Meloidogynidae</taxon>
        <taxon>Meloidogyninae</taxon>
        <taxon>Meloidogyne</taxon>
    </lineage>
</organism>
<proteinExistence type="predicted"/>
<evidence type="ECO:0000313" key="2">
    <source>
        <dbReference type="Proteomes" id="UP001497535"/>
    </source>
</evidence>